<comment type="caution">
    <text evidence="4">The sequence shown here is derived from an EMBL/GenBank/DDBJ whole genome shotgun (WGS) entry which is preliminary data.</text>
</comment>
<evidence type="ECO:0000313" key="5">
    <source>
        <dbReference type="Proteomes" id="UP000265816"/>
    </source>
</evidence>
<evidence type="ECO:0000259" key="3">
    <source>
        <dbReference type="PROSITE" id="PS51186"/>
    </source>
</evidence>
<dbReference type="InterPro" id="IPR016181">
    <property type="entry name" value="Acyl_CoA_acyltransferase"/>
</dbReference>
<name>A0A398B245_9BACI</name>
<dbReference type="Pfam" id="PF00583">
    <property type="entry name" value="Acetyltransf_1"/>
    <property type="match status" value="1"/>
</dbReference>
<protein>
    <submittedName>
        <fullName evidence="4">GNAT family N-acetyltransferase</fullName>
    </submittedName>
</protein>
<dbReference type="PANTHER" id="PTHR43420">
    <property type="entry name" value="ACETYLTRANSFERASE"/>
    <property type="match status" value="1"/>
</dbReference>
<dbReference type="CDD" id="cd04301">
    <property type="entry name" value="NAT_SF"/>
    <property type="match status" value="1"/>
</dbReference>
<organism evidence="4 5">
    <name type="scientific">Mesobacillus zeae</name>
    <dbReference type="NCBI Taxonomy" id="1917180"/>
    <lineage>
        <taxon>Bacteria</taxon>
        <taxon>Bacillati</taxon>
        <taxon>Bacillota</taxon>
        <taxon>Bacilli</taxon>
        <taxon>Bacillales</taxon>
        <taxon>Bacillaceae</taxon>
        <taxon>Mesobacillus</taxon>
    </lineage>
</organism>
<dbReference type="OrthoDB" id="9799092at2"/>
<keyword evidence="1 4" id="KW-0808">Transferase</keyword>
<dbReference type="EMBL" id="QWVT01000044">
    <property type="protein sequence ID" value="RID82020.1"/>
    <property type="molecule type" value="Genomic_DNA"/>
</dbReference>
<dbReference type="SUPFAM" id="SSF55729">
    <property type="entry name" value="Acyl-CoA N-acyltransferases (Nat)"/>
    <property type="match status" value="1"/>
</dbReference>
<dbReference type="RefSeq" id="WP_119114633.1">
    <property type="nucleotide sequence ID" value="NZ_CBCSEO010000001.1"/>
</dbReference>
<reference evidence="4 5" key="1">
    <citation type="submission" date="2018-08" db="EMBL/GenBank/DDBJ databases">
        <title>Bacillus jemisoniae sp. nov., Bacillus chryseoplanitiae sp. nov., Bacillus resnikiae sp. nov., and Bacillus frankliniae sp. nov., isolated from Viking spacecraft and associated surfaces.</title>
        <authorList>
            <person name="Seuylemezian A."/>
            <person name="Vaishampayan P."/>
        </authorList>
    </citation>
    <scope>NUCLEOTIDE SEQUENCE [LARGE SCALE GENOMIC DNA]</scope>
    <source>
        <strain evidence="4 5">JJ-247</strain>
    </source>
</reference>
<dbReference type="AlphaFoldDB" id="A0A398B245"/>
<sequence>MKIIALSKENVNEYREIRLEALRNNPEAFSSSYEEEKEMPDDAFANRLGNEASITLAAKDESGLLGVVTLVREQKKKIAHRANIFAMYVTPEARGKGVGKALMKEIIERARKYEGIEQIYLSVMSENEPAKKLYASCGFQVYGNDRRALKIDGCYYDEDMMNLYLV</sequence>
<gene>
    <name evidence="4" type="ORF">D1970_20085</name>
</gene>
<feature type="domain" description="N-acetyltransferase" evidence="3">
    <location>
        <begin position="1"/>
        <end position="162"/>
    </location>
</feature>
<dbReference type="PROSITE" id="PS51186">
    <property type="entry name" value="GNAT"/>
    <property type="match status" value="1"/>
</dbReference>
<dbReference type="Gene3D" id="3.40.630.30">
    <property type="match status" value="1"/>
</dbReference>
<dbReference type="GO" id="GO:0016747">
    <property type="term" value="F:acyltransferase activity, transferring groups other than amino-acyl groups"/>
    <property type="evidence" value="ECO:0007669"/>
    <property type="project" value="InterPro"/>
</dbReference>
<accession>A0A398B245</accession>
<evidence type="ECO:0000256" key="2">
    <source>
        <dbReference type="ARBA" id="ARBA00023315"/>
    </source>
</evidence>
<dbReference type="Proteomes" id="UP000265816">
    <property type="component" value="Unassembled WGS sequence"/>
</dbReference>
<keyword evidence="2" id="KW-0012">Acyltransferase</keyword>
<keyword evidence="5" id="KW-1185">Reference proteome</keyword>
<dbReference type="InterPro" id="IPR000182">
    <property type="entry name" value="GNAT_dom"/>
</dbReference>
<evidence type="ECO:0000256" key="1">
    <source>
        <dbReference type="ARBA" id="ARBA00022679"/>
    </source>
</evidence>
<proteinExistence type="predicted"/>
<evidence type="ECO:0000313" key="4">
    <source>
        <dbReference type="EMBL" id="RID82020.1"/>
    </source>
</evidence>
<dbReference type="InterPro" id="IPR050680">
    <property type="entry name" value="YpeA/RimI_acetyltransf"/>
</dbReference>